<dbReference type="Pfam" id="PF17676">
    <property type="entry name" value="Peptidase_S66C"/>
    <property type="match status" value="1"/>
</dbReference>
<protein>
    <recommendedName>
        <fullName evidence="1">LD-carboxypeptidase C-terminal domain-containing protein</fullName>
    </recommendedName>
</protein>
<name>A0A8J3EKZ4_9BACL</name>
<dbReference type="InterPro" id="IPR003507">
    <property type="entry name" value="S66_fam"/>
</dbReference>
<dbReference type="InterPro" id="IPR040921">
    <property type="entry name" value="Peptidase_S66C"/>
</dbReference>
<evidence type="ECO:0000313" key="3">
    <source>
        <dbReference type="Proteomes" id="UP000656813"/>
    </source>
</evidence>
<dbReference type="Proteomes" id="UP000656813">
    <property type="component" value="Unassembled WGS sequence"/>
</dbReference>
<gene>
    <name evidence="2" type="ORF">GCM10007096_08430</name>
</gene>
<evidence type="ECO:0000313" key="2">
    <source>
        <dbReference type="EMBL" id="GGH77073.1"/>
    </source>
</evidence>
<comment type="caution">
    <text evidence="2">The sequence shown here is derived from an EMBL/GenBank/DDBJ whole genome shotgun (WGS) entry which is preliminary data.</text>
</comment>
<proteinExistence type="predicted"/>
<dbReference type="EMBL" id="BMFV01000004">
    <property type="protein sequence ID" value="GGH77073.1"/>
    <property type="molecule type" value="Genomic_DNA"/>
</dbReference>
<dbReference type="SUPFAM" id="SSF141986">
    <property type="entry name" value="LD-carboxypeptidase A C-terminal domain-like"/>
    <property type="match status" value="1"/>
</dbReference>
<reference evidence="2" key="2">
    <citation type="submission" date="2020-09" db="EMBL/GenBank/DDBJ databases">
        <authorList>
            <person name="Sun Q."/>
            <person name="Zhou Y."/>
        </authorList>
    </citation>
    <scope>NUCLEOTIDE SEQUENCE</scope>
    <source>
        <strain evidence="2">CGMCC 1.12777</strain>
    </source>
</reference>
<sequence length="207" mass="23253">MQRTGITTFYGPALVASFGEWAPYNEMTYQSFHDLLVADTVYPYTYNIPPFWTEEYLEWEKQTRAKGRIENHWVTLHGGKVSGRLIAGNLNTMKGIWGSDYLPDIKPGDILMVEDADKTASIVEKNFSLLKVNGIFDRIGGLILGKHAGFDDQGTGRTPSEILQEVMGKVPFPVLTEFDCAHTHPMLTLPIGMQVELDSQTQTLRLL</sequence>
<feature type="domain" description="LD-carboxypeptidase C-terminal" evidence="1">
    <location>
        <begin position="82"/>
        <end position="197"/>
    </location>
</feature>
<accession>A0A8J3EKZ4</accession>
<reference evidence="2" key="1">
    <citation type="journal article" date="2014" name="Int. J. Syst. Evol. Microbiol.">
        <title>Complete genome sequence of Corynebacterium casei LMG S-19264T (=DSM 44701T), isolated from a smear-ripened cheese.</title>
        <authorList>
            <consortium name="US DOE Joint Genome Institute (JGI-PGF)"/>
            <person name="Walter F."/>
            <person name="Albersmeier A."/>
            <person name="Kalinowski J."/>
            <person name="Ruckert C."/>
        </authorList>
    </citation>
    <scope>NUCLEOTIDE SEQUENCE</scope>
    <source>
        <strain evidence="2">CGMCC 1.12777</strain>
    </source>
</reference>
<dbReference type="PANTHER" id="PTHR30237:SF5">
    <property type="entry name" value="CARBOXYPEPTIDASE VC_A0337-RELATED"/>
    <property type="match status" value="1"/>
</dbReference>
<dbReference type="PANTHER" id="PTHR30237">
    <property type="entry name" value="MURAMOYLTETRAPEPTIDE CARBOXYPEPTIDASE"/>
    <property type="match status" value="1"/>
</dbReference>
<organism evidence="2 3">
    <name type="scientific">Pullulanibacillus pueri</name>
    <dbReference type="NCBI Taxonomy" id="1437324"/>
    <lineage>
        <taxon>Bacteria</taxon>
        <taxon>Bacillati</taxon>
        <taxon>Bacillota</taxon>
        <taxon>Bacilli</taxon>
        <taxon>Bacillales</taxon>
        <taxon>Sporolactobacillaceae</taxon>
        <taxon>Pullulanibacillus</taxon>
    </lineage>
</organism>
<evidence type="ECO:0000259" key="1">
    <source>
        <dbReference type="Pfam" id="PF17676"/>
    </source>
</evidence>
<keyword evidence="3" id="KW-1185">Reference proteome</keyword>
<dbReference type="Gene3D" id="3.50.30.60">
    <property type="entry name" value="LD-carboxypeptidase A C-terminal domain-like"/>
    <property type="match status" value="1"/>
</dbReference>
<dbReference type="InterPro" id="IPR027461">
    <property type="entry name" value="Carboxypeptidase_A_C_sf"/>
</dbReference>
<dbReference type="AlphaFoldDB" id="A0A8J3EKZ4"/>